<evidence type="ECO:0000313" key="12">
    <source>
        <dbReference type="EMBL" id="KAJ6817573.1"/>
    </source>
</evidence>
<keyword evidence="13" id="KW-1185">Reference proteome</keyword>
<evidence type="ECO:0000256" key="6">
    <source>
        <dbReference type="ARBA" id="ARBA00022729"/>
    </source>
</evidence>
<dbReference type="PANTHER" id="PTHR21049">
    <property type="entry name" value="RIBOPHORIN I"/>
    <property type="match status" value="1"/>
</dbReference>
<dbReference type="InterPro" id="IPR007676">
    <property type="entry name" value="Ribophorin_I"/>
</dbReference>
<evidence type="ECO:0000256" key="10">
    <source>
        <dbReference type="RuleBase" id="RU361143"/>
    </source>
</evidence>
<proteinExistence type="inferred from homology"/>
<evidence type="ECO:0000256" key="3">
    <source>
        <dbReference type="ARBA" id="ARBA00004922"/>
    </source>
</evidence>
<dbReference type="AlphaFoldDB" id="A0AAX6DMP8"/>
<evidence type="ECO:0000256" key="4">
    <source>
        <dbReference type="ARBA" id="ARBA00008905"/>
    </source>
</evidence>
<accession>A0AAX6DMP8</accession>
<dbReference type="Pfam" id="PF04597">
    <property type="entry name" value="Ribophorin_I"/>
    <property type="match status" value="1"/>
</dbReference>
<dbReference type="GO" id="GO:0008250">
    <property type="term" value="C:oligosaccharyltransferase complex"/>
    <property type="evidence" value="ECO:0007669"/>
    <property type="project" value="UniProtKB-UniRule"/>
</dbReference>
<keyword evidence="8" id="KW-1133">Transmembrane helix</keyword>
<name>A0AAX6DMP8_IRIPA</name>
<keyword evidence="5" id="KW-0812">Transmembrane</keyword>
<keyword evidence="9" id="KW-0472">Membrane</keyword>
<comment type="subunit">
    <text evidence="10">Component of the oligosaccharyltransferase (OST) complex.</text>
</comment>
<protein>
    <recommendedName>
        <fullName evidence="10">Dolichyl-diphosphooligosaccharide--protein glycosyltransferase subunit 1</fullName>
    </recommendedName>
</protein>
<dbReference type="EMBL" id="JANAVB010043220">
    <property type="protein sequence ID" value="KAJ6793031.1"/>
    <property type="molecule type" value="Genomic_DNA"/>
</dbReference>
<evidence type="ECO:0000256" key="8">
    <source>
        <dbReference type="ARBA" id="ARBA00022989"/>
    </source>
</evidence>
<comment type="caution">
    <text evidence="11">The sequence shown here is derived from an EMBL/GenBank/DDBJ whole genome shotgun (WGS) entry which is preliminary data.</text>
</comment>
<evidence type="ECO:0000256" key="9">
    <source>
        <dbReference type="ARBA" id="ARBA00023136"/>
    </source>
</evidence>
<dbReference type="EMBL" id="JANAVB010027799">
    <property type="protein sequence ID" value="KAJ6817573.1"/>
    <property type="molecule type" value="Genomic_DNA"/>
</dbReference>
<evidence type="ECO:0000256" key="7">
    <source>
        <dbReference type="ARBA" id="ARBA00022824"/>
    </source>
</evidence>
<keyword evidence="7 10" id="KW-0256">Endoplasmic reticulum</keyword>
<comment type="similarity">
    <text evidence="4 10">Belongs to the OST1 family.</text>
</comment>
<comment type="subcellular location">
    <subcellularLocation>
        <location evidence="2 10">Endoplasmic reticulum membrane</location>
        <topology evidence="2 10">Single-pass type I membrane protein</topology>
    </subcellularLocation>
</comment>
<dbReference type="GO" id="GO:0018279">
    <property type="term" value="P:protein N-linked glycosylation via asparagine"/>
    <property type="evidence" value="ECO:0007669"/>
    <property type="project" value="TreeGrafter"/>
</dbReference>
<reference evidence="11" key="2">
    <citation type="submission" date="2023-04" db="EMBL/GenBank/DDBJ databases">
        <authorList>
            <person name="Bruccoleri R.E."/>
            <person name="Oakeley E.J."/>
            <person name="Faust A.-M."/>
            <person name="Dessus-Babus S."/>
            <person name="Altorfer M."/>
            <person name="Burckhardt D."/>
            <person name="Oertli M."/>
            <person name="Naumann U."/>
            <person name="Petersen F."/>
            <person name="Wong J."/>
        </authorList>
    </citation>
    <scope>NUCLEOTIDE SEQUENCE</scope>
    <source>
        <strain evidence="11">GSM-AAB239-AS_SAM_17_03QT</strain>
        <tissue evidence="11">Leaf</tissue>
    </source>
</reference>
<organism evidence="11 13">
    <name type="scientific">Iris pallida</name>
    <name type="common">Sweet iris</name>
    <dbReference type="NCBI Taxonomy" id="29817"/>
    <lineage>
        <taxon>Eukaryota</taxon>
        <taxon>Viridiplantae</taxon>
        <taxon>Streptophyta</taxon>
        <taxon>Embryophyta</taxon>
        <taxon>Tracheophyta</taxon>
        <taxon>Spermatophyta</taxon>
        <taxon>Magnoliopsida</taxon>
        <taxon>Liliopsida</taxon>
        <taxon>Asparagales</taxon>
        <taxon>Iridaceae</taxon>
        <taxon>Iridoideae</taxon>
        <taxon>Irideae</taxon>
        <taxon>Iris</taxon>
    </lineage>
</organism>
<evidence type="ECO:0000313" key="13">
    <source>
        <dbReference type="Proteomes" id="UP001140949"/>
    </source>
</evidence>
<feature type="chain" id="PRO_5044523212" description="Dolichyl-diphosphooligosaccharide--protein glycosyltransferase subunit 1" evidence="10">
    <location>
        <begin position="23"/>
        <end position="394"/>
    </location>
</feature>
<sequence>MVLLKTLIFFLLSICLSFLGSSSPHQQIRILSAERRIDLTSPIVRVFLTLKVENNGESDASEVLLAFPPSEAEHIATLKASAPEGKRKKKVYVPLSVNPAELPDTPNGVKLFSVSLHNPLKSGEKAVLEVLYVLTHSLEPFPAEISQSEPQYVYYRDSAILLSPYHVTEQITYIKTPSNKVESYTRVDPTHRAGLEIKYGHYHDRTPYSFSPIIVHFENNNPFAVVEELVRVVEISHWGSLQITEHYKLKHAGARHKGVFSRLEYQARPSISGSSSFKHLLARLPPRVHSVYYRDEIGNVSTSHLRTDSQKSELEIEPRYPLFGGWKATFLIGYGLPLQDFLFESFEGKRYLNFSFGCPLLETVVDKLIIKASCATGRVKEISCYCSFSSRATP</sequence>
<gene>
    <name evidence="11" type="ORF">M6B38_112430</name>
    <name evidence="12" type="ORF">M6B38_410900</name>
</gene>
<comment type="function">
    <text evidence="1 10">Subunit of the oligosaccharyl transferase (OST) complex that catalyzes the initial transfer of a defined glycan (Glc(3)Man(9)GlcNAc(2) in eukaryotes) from the lipid carrier dolichol-pyrophosphate to an asparagine residue within an Asn-X-Ser/Thr consensus motif in nascent polypeptide chains, the first step in protein N-glycosylation. N-glycosylation occurs cotranslationally and the complex associates with the Sec61 complex at the channel-forming translocon complex that mediates protein translocation across the endoplasmic reticulum (ER). All subunits are required for a maximal enzyme activity.</text>
</comment>
<evidence type="ECO:0000256" key="5">
    <source>
        <dbReference type="ARBA" id="ARBA00022692"/>
    </source>
</evidence>
<reference evidence="11" key="1">
    <citation type="journal article" date="2023" name="GigaByte">
        <title>Genome assembly of the bearded iris, Iris pallida Lam.</title>
        <authorList>
            <person name="Bruccoleri R.E."/>
            <person name="Oakeley E.J."/>
            <person name="Faust A.M.E."/>
            <person name="Altorfer M."/>
            <person name="Dessus-Babus S."/>
            <person name="Burckhardt D."/>
            <person name="Oertli M."/>
            <person name="Naumann U."/>
            <person name="Petersen F."/>
            <person name="Wong J."/>
        </authorList>
    </citation>
    <scope>NUCLEOTIDE SEQUENCE</scope>
    <source>
        <strain evidence="11">GSM-AAB239-AS_SAM_17_03QT</strain>
    </source>
</reference>
<feature type="signal peptide" evidence="10">
    <location>
        <begin position="1"/>
        <end position="22"/>
    </location>
</feature>
<evidence type="ECO:0000256" key="2">
    <source>
        <dbReference type="ARBA" id="ARBA00004115"/>
    </source>
</evidence>
<dbReference type="Proteomes" id="UP001140949">
    <property type="component" value="Unassembled WGS sequence"/>
</dbReference>
<evidence type="ECO:0000313" key="11">
    <source>
        <dbReference type="EMBL" id="KAJ6793031.1"/>
    </source>
</evidence>
<evidence type="ECO:0000256" key="1">
    <source>
        <dbReference type="ARBA" id="ARBA00002791"/>
    </source>
</evidence>
<dbReference type="PANTHER" id="PTHR21049:SF2">
    <property type="entry name" value="DOLICHYL-DIPHOSPHOOLIGOSACCHARIDE--PROTEIN GLYCOSYLTRANSFERASE SUBUNIT 1B"/>
    <property type="match status" value="1"/>
</dbReference>
<keyword evidence="6 10" id="KW-0732">Signal</keyword>
<comment type="pathway">
    <text evidence="3 10">Protein modification; protein glycosylation.</text>
</comment>